<reference evidence="1" key="1">
    <citation type="journal article" date="2020" name="Stud. Mycol.">
        <title>101 Dothideomycetes genomes: a test case for predicting lifestyles and emergence of pathogens.</title>
        <authorList>
            <person name="Haridas S."/>
            <person name="Albert R."/>
            <person name="Binder M."/>
            <person name="Bloem J."/>
            <person name="Labutti K."/>
            <person name="Salamov A."/>
            <person name="Andreopoulos B."/>
            <person name="Baker S."/>
            <person name="Barry K."/>
            <person name="Bills G."/>
            <person name="Bluhm B."/>
            <person name="Cannon C."/>
            <person name="Castanera R."/>
            <person name="Culley D."/>
            <person name="Daum C."/>
            <person name="Ezra D."/>
            <person name="Gonzalez J."/>
            <person name="Henrissat B."/>
            <person name="Kuo A."/>
            <person name="Liang C."/>
            <person name="Lipzen A."/>
            <person name="Lutzoni F."/>
            <person name="Magnuson J."/>
            <person name="Mondo S."/>
            <person name="Nolan M."/>
            <person name="Ohm R."/>
            <person name="Pangilinan J."/>
            <person name="Park H.-J."/>
            <person name="Ramirez L."/>
            <person name="Alfaro M."/>
            <person name="Sun H."/>
            <person name="Tritt A."/>
            <person name="Yoshinaga Y."/>
            <person name="Zwiers L.-H."/>
            <person name="Turgeon B."/>
            <person name="Goodwin S."/>
            <person name="Spatafora J."/>
            <person name="Crous P."/>
            <person name="Grigoriev I."/>
        </authorList>
    </citation>
    <scope>NUCLEOTIDE SEQUENCE</scope>
    <source>
        <strain evidence="1">CBS 183.55</strain>
    </source>
</reference>
<evidence type="ECO:0000313" key="1">
    <source>
        <dbReference type="EMBL" id="KAF1925347.1"/>
    </source>
</evidence>
<organism evidence="1 2">
    <name type="scientific">Didymella exigua CBS 183.55</name>
    <dbReference type="NCBI Taxonomy" id="1150837"/>
    <lineage>
        <taxon>Eukaryota</taxon>
        <taxon>Fungi</taxon>
        <taxon>Dikarya</taxon>
        <taxon>Ascomycota</taxon>
        <taxon>Pezizomycotina</taxon>
        <taxon>Dothideomycetes</taxon>
        <taxon>Pleosporomycetidae</taxon>
        <taxon>Pleosporales</taxon>
        <taxon>Pleosporineae</taxon>
        <taxon>Didymellaceae</taxon>
        <taxon>Didymella</taxon>
    </lineage>
</organism>
<dbReference type="EMBL" id="ML978985">
    <property type="protein sequence ID" value="KAF1925347.1"/>
    <property type="molecule type" value="Genomic_DNA"/>
</dbReference>
<protein>
    <submittedName>
        <fullName evidence="1">Uncharacterized protein</fullName>
    </submittedName>
</protein>
<dbReference type="AlphaFoldDB" id="A0A6A5RIC8"/>
<dbReference type="Proteomes" id="UP000800082">
    <property type="component" value="Unassembled WGS sequence"/>
</dbReference>
<accession>A0A6A5RIC8</accession>
<name>A0A6A5RIC8_9PLEO</name>
<keyword evidence="2" id="KW-1185">Reference proteome</keyword>
<dbReference type="GeneID" id="54347851"/>
<gene>
    <name evidence="1" type="ORF">M421DRAFT_399969</name>
</gene>
<dbReference type="RefSeq" id="XP_033445599.1">
    <property type="nucleotide sequence ID" value="XM_033590190.1"/>
</dbReference>
<sequence>MYYYGVASSAKTSHQGSLIQSFLCRHLDYWCDTDPLLRSSQPVACGAQSLTLDLDPQPAPCRARFIESDFVLHQISPNSSIHSFAHQKLRVFDKSTAFTYTSYSTPWLCVALCQLFCQHTFVIAASSSRLTTVVMAEEHSAPPDETNTEAEGPKEWNMNDLLAGLNFEWLKWYSPSAEQYPGEMWLIEGTYRPHGDLSNEEPPLFCRWNSRRSNVLGWRG</sequence>
<evidence type="ECO:0000313" key="2">
    <source>
        <dbReference type="Proteomes" id="UP000800082"/>
    </source>
</evidence>
<proteinExistence type="predicted"/>